<feature type="transmembrane region" description="Helical" evidence="10">
    <location>
        <begin position="34"/>
        <end position="60"/>
    </location>
</feature>
<feature type="transmembrane region" description="Helical" evidence="10">
    <location>
        <begin position="254"/>
        <end position="277"/>
    </location>
</feature>
<feature type="transmembrane region" description="Helical" evidence="10">
    <location>
        <begin position="355"/>
        <end position="374"/>
    </location>
</feature>
<dbReference type="Pfam" id="PF00209">
    <property type="entry name" value="SNF"/>
    <property type="match status" value="1"/>
</dbReference>
<protein>
    <submittedName>
        <fullName evidence="11">Sodium- and chloride-dependent glycine transporter 2-like</fullName>
    </submittedName>
</protein>
<dbReference type="PROSITE" id="PS50267">
    <property type="entry name" value="NA_NEUROTRAN_SYMP_3"/>
    <property type="match status" value="1"/>
</dbReference>
<feature type="transmembrane region" description="Helical" evidence="10">
    <location>
        <begin position="221"/>
        <end position="242"/>
    </location>
</feature>
<reference evidence="11 12" key="1">
    <citation type="journal article" date="2021" name="Elife">
        <title>Chloroplast acquisition without the gene transfer in kleptoplastic sea slugs, Plakobranchus ocellatus.</title>
        <authorList>
            <person name="Maeda T."/>
            <person name="Takahashi S."/>
            <person name="Yoshida T."/>
            <person name="Shimamura S."/>
            <person name="Takaki Y."/>
            <person name="Nagai Y."/>
            <person name="Toyoda A."/>
            <person name="Suzuki Y."/>
            <person name="Arimoto A."/>
            <person name="Ishii H."/>
            <person name="Satoh N."/>
            <person name="Nishiyama T."/>
            <person name="Hasebe M."/>
            <person name="Maruyama T."/>
            <person name="Minagawa J."/>
            <person name="Obokata J."/>
            <person name="Shigenobu S."/>
        </authorList>
    </citation>
    <scope>NUCLEOTIDE SEQUENCE [LARGE SCALE GENOMIC DNA]</scope>
</reference>
<feature type="transmembrane region" description="Helical" evidence="10">
    <location>
        <begin position="313"/>
        <end position="334"/>
    </location>
</feature>
<dbReference type="EMBL" id="BLXT01004479">
    <property type="protein sequence ID" value="GFO12982.1"/>
    <property type="molecule type" value="Genomic_DNA"/>
</dbReference>
<keyword evidence="7" id="KW-0325">Glycoprotein</keyword>
<dbReference type="InterPro" id="IPR000175">
    <property type="entry name" value="Na/ntran_symport"/>
</dbReference>
<dbReference type="PANTHER" id="PTHR11616:SF321">
    <property type="entry name" value="SODIUM-DEPENDENT NUTRIENT AMINO ACID TRANSPORTER 1-RELATED"/>
    <property type="match status" value="1"/>
</dbReference>
<evidence type="ECO:0000256" key="3">
    <source>
        <dbReference type="ARBA" id="ARBA00022448"/>
    </source>
</evidence>
<sequence>MGIPLFCLEILFGQFASRGPINIWEINLLFKGLGITLVILSAVVSIYYNIVVATAIYFMFASMQDPLPWETCGNEWNTCNCRTFDMNTTLPDPLMWYNKSGLDCILQITSFCCTMFISCMPSNTSCSNSVLEITDGIQTPGMVKWDITLCNLLAWIVICLALISGVKSMGKAGYFTALMPYVLLTILVVRGVTLKGASKGLDFYLNPDVSKLRDSKVWKQAAAQIFFSLSCCTGSLTAMSSYNKFNNNFISDSIVIPIINCMSSFFAGFAIFSVLGFMSYNTGISVDNVTTTGPGLTFVAYPEALAQMPVPQLWSVLFFFMVACLGMGTQFPSVETVLTGIQDEYPTLIKGRKRLVFRIGTCVLGFLLGIPQTTQGGFYLLEWCDIFIGWPLLLVGFFQVLAIVWIYGVKRFSEDVYLMIGQNSIAGIIFRSYFLWAITGAIPLLLLVILAYDIYDYTPITGPAYPEWSEALGWIFVFFIMVWVPAWYVGKLFLIYRHRKTSDSFWTILKKANQPTAKWGPRDPKNRTIPRYQLPRDEAELELRPDNSYDA</sequence>
<keyword evidence="9" id="KW-1015">Disulfide bond</keyword>
<feature type="transmembrane region" description="Helical" evidence="10">
    <location>
        <begin position="471"/>
        <end position="490"/>
    </location>
</feature>
<feature type="binding site" evidence="8">
    <location>
        <position position="228"/>
    </location>
    <ligand>
        <name>Na(+)</name>
        <dbReference type="ChEBI" id="CHEBI:29101"/>
        <label>1</label>
    </ligand>
</feature>
<feature type="transmembrane region" description="Helical" evidence="10">
    <location>
        <begin position="172"/>
        <end position="189"/>
    </location>
</feature>
<keyword evidence="8" id="KW-0479">Metal-binding</keyword>
<name>A0AAV4B0E6_9GAST</name>
<feature type="binding site" evidence="8">
    <location>
        <position position="325"/>
    </location>
    <ligand>
        <name>Na(+)</name>
        <dbReference type="ChEBI" id="CHEBI:29101"/>
        <label>1</label>
    </ligand>
</feature>
<dbReference type="Proteomes" id="UP000735302">
    <property type="component" value="Unassembled WGS sequence"/>
</dbReference>
<evidence type="ECO:0000256" key="5">
    <source>
        <dbReference type="ARBA" id="ARBA00022989"/>
    </source>
</evidence>
<evidence type="ECO:0000256" key="1">
    <source>
        <dbReference type="ARBA" id="ARBA00004141"/>
    </source>
</evidence>
<keyword evidence="3" id="KW-0813">Transport</keyword>
<organism evidence="11 12">
    <name type="scientific">Plakobranchus ocellatus</name>
    <dbReference type="NCBI Taxonomy" id="259542"/>
    <lineage>
        <taxon>Eukaryota</taxon>
        <taxon>Metazoa</taxon>
        <taxon>Spiralia</taxon>
        <taxon>Lophotrochozoa</taxon>
        <taxon>Mollusca</taxon>
        <taxon>Gastropoda</taxon>
        <taxon>Heterobranchia</taxon>
        <taxon>Euthyneura</taxon>
        <taxon>Panpulmonata</taxon>
        <taxon>Sacoglossa</taxon>
        <taxon>Placobranchoidea</taxon>
        <taxon>Plakobranchidae</taxon>
        <taxon>Plakobranchus</taxon>
    </lineage>
</organism>
<accession>A0AAV4B0E6</accession>
<feature type="transmembrane region" description="Helical" evidence="10">
    <location>
        <begin position="386"/>
        <end position="407"/>
    </location>
</feature>
<dbReference type="GO" id="GO:0005283">
    <property type="term" value="F:amino acid:sodium symporter activity"/>
    <property type="evidence" value="ECO:0007669"/>
    <property type="project" value="TreeGrafter"/>
</dbReference>
<keyword evidence="12" id="KW-1185">Reference proteome</keyword>
<dbReference type="PROSITE" id="PS00754">
    <property type="entry name" value="NA_NEUROTRAN_SYMP_2"/>
    <property type="match status" value="1"/>
</dbReference>
<evidence type="ECO:0000256" key="7">
    <source>
        <dbReference type="ARBA" id="ARBA00023180"/>
    </source>
</evidence>
<evidence type="ECO:0000313" key="12">
    <source>
        <dbReference type="Proteomes" id="UP000735302"/>
    </source>
</evidence>
<keyword evidence="6 10" id="KW-0472">Membrane</keyword>
<comment type="subcellular location">
    <subcellularLocation>
        <location evidence="1">Membrane</location>
        <topology evidence="1">Multi-pass membrane protein</topology>
    </subcellularLocation>
</comment>
<keyword evidence="5 10" id="KW-1133">Transmembrane helix</keyword>
<evidence type="ECO:0000256" key="8">
    <source>
        <dbReference type="PIRSR" id="PIRSR600175-1"/>
    </source>
</evidence>
<dbReference type="GO" id="GO:0089718">
    <property type="term" value="P:amino acid import across plasma membrane"/>
    <property type="evidence" value="ECO:0007669"/>
    <property type="project" value="TreeGrafter"/>
</dbReference>
<dbReference type="GO" id="GO:0005886">
    <property type="term" value="C:plasma membrane"/>
    <property type="evidence" value="ECO:0007669"/>
    <property type="project" value="TreeGrafter"/>
</dbReference>
<feature type="transmembrane region" description="Helical" evidence="10">
    <location>
        <begin position="147"/>
        <end position="166"/>
    </location>
</feature>
<evidence type="ECO:0000313" key="11">
    <source>
        <dbReference type="EMBL" id="GFO12982.1"/>
    </source>
</evidence>
<comment type="caution">
    <text evidence="11">The sequence shown here is derived from an EMBL/GenBank/DDBJ whole genome shotgun (WGS) entry which is preliminary data.</text>
</comment>
<feature type="binding site" evidence="8">
    <location>
        <position position="260"/>
    </location>
    <ligand>
        <name>Na(+)</name>
        <dbReference type="ChEBI" id="CHEBI:29101"/>
        <label>1</label>
    </ligand>
</feature>
<comment type="similarity">
    <text evidence="2">Belongs to the sodium:neurotransmitter symporter (SNF) (TC 2.A.22) family.</text>
</comment>
<gene>
    <name evidence="11" type="ORF">PoB_003948700</name>
</gene>
<dbReference type="PRINTS" id="PR00176">
    <property type="entry name" value="NANEUSMPORT"/>
</dbReference>
<feature type="disulfide bond" evidence="9">
    <location>
        <begin position="72"/>
        <end position="81"/>
    </location>
</feature>
<dbReference type="AlphaFoldDB" id="A0AAV4B0E6"/>
<keyword evidence="8" id="KW-0915">Sodium</keyword>
<feature type="transmembrane region" description="Helical" evidence="10">
    <location>
        <begin position="428"/>
        <end position="451"/>
    </location>
</feature>
<evidence type="ECO:0000256" key="4">
    <source>
        <dbReference type="ARBA" id="ARBA00022692"/>
    </source>
</evidence>
<dbReference type="InterPro" id="IPR037272">
    <property type="entry name" value="SNS_sf"/>
</dbReference>
<dbReference type="PANTHER" id="PTHR11616">
    <property type="entry name" value="SODIUM/CHLORIDE DEPENDENT TRANSPORTER"/>
    <property type="match status" value="1"/>
</dbReference>
<dbReference type="SUPFAM" id="SSF161070">
    <property type="entry name" value="SNF-like"/>
    <property type="match status" value="1"/>
</dbReference>
<dbReference type="GO" id="GO:0046872">
    <property type="term" value="F:metal ion binding"/>
    <property type="evidence" value="ECO:0007669"/>
    <property type="project" value="UniProtKB-KW"/>
</dbReference>
<keyword evidence="4 10" id="KW-0812">Transmembrane</keyword>
<evidence type="ECO:0000256" key="9">
    <source>
        <dbReference type="PIRSR" id="PIRSR600175-2"/>
    </source>
</evidence>
<evidence type="ECO:0000256" key="6">
    <source>
        <dbReference type="ARBA" id="ARBA00023136"/>
    </source>
</evidence>
<evidence type="ECO:0000256" key="2">
    <source>
        <dbReference type="ARBA" id="ARBA00006459"/>
    </source>
</evidence>
<proteinExistence type="inferred from homology"/>
<evidence type="ECO:0000256" key="10">
    <source>
        <dbReference type="SAM" id="Phobius"/>
    </source>
</evidence>